<feature type="active site" description="Charge relay system" evidence="7">
    <location>
        <position position="310"/>
    </location>
</feature>
<dbReference type="AlphaFoldDB" id="A0A0M4ENQ4"/>
<feature type="non-terminal residue" evidence="9">
    <location>
        <position position="1"/>
    </location>
</feature>
<evidence type="ECO:0000256" key="1">
    <source>
        <dbReference type="ARBA" id="ARBA00010701"/>
    </source>
</evidence>
<dbReference type="GO" id="GO:0016788">
    <property type="term" value="F:hydrolase activity, acting on ester bonds"/>
    <property type="evidence" value="ECO:0007669"/>
    <property type="project" value="InterPro"/>
</dbReference>
<keyword evidence="2" id="KW-0732">Signal</keyword>
<proteinExistence type="inferred from homology"/>
<evidence type="ECO:0000256" key="2">
    <source>
        <dbReference type="ARBA" id="ARBA00022729"/>
    </source>
</evidence>
<comment type="similarity">
    <text evidence="1">Belongs to the AB hydrolase superfamily. Lipase family.</text>
</comment>
<evidence type="ECO:0000256" key="7">
    <source>
        <dbReference type="PIRSR" id="PIRSR000862-1"/>
    </source>
</evidence>
<dbReference type="FunFam" id="3.40.50.1820:FF:000057">
    <property type="entry name" value="Lipase"/>
    <property type="match status" value="1"/>
</dbReference>
<evidence type="ECO:0000256" key="5">
    <source>
        <dbReference type="ARBA" id="ARBA00023098"/>
    </source>
</evidence>
<dbReference type="InterPro" id="IPR029058">
    <property type="entry name" value="AB_hydrolase_fold"/>
</dbReference>
<dbReference type="PANTHER" id="PTHR11005">
    <property type="entry name" value="LYSOSOMAL ACID LIPASE-RELATED"/>
    <property type="match status" value="1"/>
</dbReference>
<protein>
    <submittedName>
        <fullName evidence="9">CG18302</fullName>
    </submittedName>
</protein>
<dbReference type="InterPro" id="IPR025483">
    <property type="entry name" value="Lipase_euk"/>
</dbReference>
<reference evidence="9 10" key="1">
    <citation type="submission" date="2015-08" db="EMBL/GenBank/DDBJ databases">
        <title>Ancestral chromatin configuration constrains chromatin evolution on differentiating sex chromosomes in Drosophila.</title>
        <authorList>
            <person name="Zhou Q."/>
            <person name="Bachtrog D."/>
        </authorList>
    </citation>
    <scope>NUCLEOTIDE SEQUENCE [LARGE SCALE GENOMIC DNA]</scope>
    <source>
        <tissue evidence="9">Whole larvae</tissue>
    </source>
</reference>
<dbReference type="InterPro" id="IPR000073">
    <property type="entry name" value="AB_hydrolase_1"/>
</dbReference>
<evidence type="ECO:0000313" key="10">
    <source>
        <dbReference type="Proteomes" id="UP000494163"/>
    </source>
</evidence>
<evidence type="ECO:0000259" key="8">
    <source>
        <dbReference type="Pfam" id="PF00561"/>
    </source>
</evidence>
<keyword evidence="4" id="KW-0442">Lipid degradation</keyword>
<dbReference type="Proteomes" id="UP000494163">
    <property type="component" value="Chromosome 2L"/>
</dbReference>
<dbReference type="SMR" id="A0A0M4ENQ4"/>
<feature type="domain" description="AB hydrolase-1" evidence="8">
    <location>
        <begin position="45"/>
        <end position="174"/>
    </location>
</feature>
<dbReference type="Pfam" id="PF00561">
    <property type="entry name" value="Abhydrolase_1"/>
    <property type="match status" value="1"/>
</dbReference>
<dbReference type="OrthoDB" id="9974421at2759"/>
<evidence type="ECO:0000313" key="9">
    <source>
        <dbReference type="EMBL" id="ALC38095.1"/>
    </source>
</evidence>
<gene>
    <name evidence="9" type="ORF">Dbus_chr2Lg180</name>
</gene>
<feature type="non-terminal residue" evidence="9">
    <location>
        <position position="370"/>
    </location>
</feature>
<keyword evidence="5" id="KW-0443">Lipid metabolism</keyword>
<dbReference type="EMBL" id="CP012523">
    <property type="protein sequence ID" value="ALC38095.1"/>
    <property type="molecule type" value="Genomic_DNA"/>
</dbReference>
<keyword evidence="6" id="KW-0325">Glycoprotein</keyword>
<organism evidence="9 10">
    <name type="scientific">Drosophila busckii</name>
    <name type="common">Fruit fly</name>
    <dbReference type="NCBI Taxonomy" id="30019"/>
    <lineage>
        <taxon>Eukaryota</taxon>
        <taxon>Metazoa</taxon>
        <taxon>Ecdysozoa</taxon>
        <taxon>Arthropoda</taxon>
        <taxon>Hexapoda</taxon>
        <taxon>Insecta</taxon>
        <taxon>Pterygota</taxon>
        <taxon>Neoptera</taxon>
        <taxon>Endopterygota</taxon>
        <taxon>Diptera</taxon>
        <taxon>Brachycera</taxon>
        <taxon>Muscomorpha</taxon>
        <taxon>Ephydroidea</taxon>
        <taxon>Drosophilidae</taxon>
        <taxon>Drosophila</taxon>
    </lineage>
</organism>
<feature type="active site" description="Nucleophile" evidence="7">
    <location>
        <position position="138"/>
    </location>
</feature>
<keyword evidence="3" id="KW-0378">Hydrolase</keyword>
<sequence length="370" mass="42566">IYSNYTFVQPELIRKYGYPVELHSINAKDGFQLTAHRIPKPGAQPVLLVHGLEDSSSGWLLLGPNTSFAYLLSDRGYDVWLLNTRGNRYSRKHSKYHLLNPQFWDFSFHHLGIYDLPATIDYIIANTNFKQLHYVGHSQGTTSFFVMGSERPAYMKKILLMQALAPVAYWNNIDNPYYLLVAPYINALVRLFHSVGIHELPPENEVWRELAYQLCSFAFKNTCTYIVMELMGWDLNQFNDTAIPLILGHYPAGSSVKSFGHYGQTIHRKEFAKYDYGPLQNRKLYGSDTPPKYKLGNVDCKVALYYGNNDYLAAVKDVQRLSRELGNVVHDELLAYKKFNHLDFVFGKDVKKLLYNSMFEVMAKVESGLL</sequence>
<accession>A0A0M4ENQ4</accession>
<dbReference type="SUPFAM" id="SSF53474">
    <property type="entry name" value="alpha/beta-Hydrolases"/>
    <property type="match status" value="1"/>
</dbReference>
<evidence type="ECO:0000256" key="4">
    <source>
        <dbReference type="ARBA" id="ARBA00022963"/>
    </source>
</evidence>
<dbReference type="PIRSF" id="PIRSF000862">
    <property type="entry name" value="Steryl_ester_lip"/>
    <property type="match status" value="1"/>
</dbReference>
<name>A0A0M4ENQ4_DROBS</name>
<evidence type="ECO:0000256" key="3">
    <source>
        <dbReference type="ARBA" id="ARBA00022801"/>
    </source>
</evidence>
<evidence type="ECO:0000256" key="6">
    <source>
        <dbReference type="ARBA" id="ARBA00023180"/>
    </source>
</evidence>
<dbReference type="Gene3D" id="3.40.50.1820">
    <property type="entry name" value="alpha/beta hydrolase"/>
    <property type="match status" value="1"/>
</dbReference>
<dbReference type="GO" id="GO:0016042">
    <property type="term" value="P:lipid catabolic process"/>
    <property type="evidence" value="ECO:0007669"/>
    <property type="project" value="UniProtKB-KW"/>
</dbReference>
<keyword evidence="10" id="KW-1185">Reference proteome</keyword>
<feature type="active site" description="Charge relay system" evidence="7">
    <location>
        <position position="341"/>
    </location>
</feature>
<dbReference type="OMA" id="AYKKFNH"/>
<dbReference type="STRING" id="30019.A0A0M4ENQ4"/>